<evidence type="ECO:0000256" key="2">
    <source>
        <dbReference type="ARBA" id="ARBA00006801"/>
    </source>
</evidence>
<feature type="compositionally biased region" description="Basic and acidic residues" evidence="10">
    <location>
        <begin position="31"/>
        <end position="49"/>
    </location>
</feature>
<dbReference type="GO" id="GO:0032259">
    <property type="term" value="P:methylation"/>
    <property type="evidence" value="ECO:0007669"/>
    <property type="project" value="UniProtKB-KW"/>
</dbReference>
<dbReference type="SUPFAM" id="SSF51197">
    <property type="entry name" value="Clavaminate synthase-like"/>
    <property type="match status" value="1"/>
</dbReference>
<dbReference type="GO" id="GO:0032454">
    <property type="term" value="F:histone H3K9 demethylase activity"/>
    <property type="evidence" value="ECO:0007669"/>
    <property type="project" value="InterPro"/>
</dbReference>
<dbReference type="GO" id="GO:0031490">
    <property type="term" value="F:chromatin DNA binding"/>
    <property type="evidence" value="ECO:0007669"/>
    <property type="project" value="TreeGrafter"/>
</dbReference>
<keyword evidence="13" id="KW-1185">Reference proteome</keyword>
<dbReference type="AlphaFoldDB" id="A0A2I0XBS3"/>
<comment type="function">
    <text evidence="9">May function as histone H3 lysine demethylase and be involved in regulation of gene expression.</text>
</comment>
<comment type="subcellular location">
    <subcellularLocation>
        <location evidence="1">Nucleus</location>
    </subcellularLocation>
</comment>
<dbReference type="GO" id="GO:0008168">
    <property type="term" value="F:methyltransferase activity"/>
    <property type="evidence" value="ECO:0007669"/>
    <property type="project" value="UniProtKB-KW"/>
</dbReference>
<evidence type="ECO:0000256" key="1">
    <source>
        <dbReference type="ARBA" id="ARBA00004123"/>
    </source>
</evidence>
<evidence type="ECO:0000313" key="13">
    <source>
        <dbReference type="Proteomes" id="UP000233837"/>
    </source>
</evidence>
<dbReference type="PROSITE" id="PS51184">
    <property type="entry name" value="JMJC"/>
    <property type="match status" value="1"/>
</dbReference>
<reference evidence="12 13" key="2">
    <citation type="journal article" date="2017" name="Nature">
        <title>The Apostasia genome and the evolution of orchids.</title>
        <authorList>
            <person name="Zhang G.Q."/>
            <person name="Liu K.W."/>
            <person name="Li Z."/>
            <person name="Lohaus R."/>
            <person name="Hsiao Y.Y."/>
            <person name="Niu S.C."/>
            <person name="Wang J.Y."/>
            <person name="Lin Y.C."/>
            <person name="Xu Q."/>
            <person name="Chen L.J."/>
            <person name="Yoshida K."/>
            <person name="Fujiwara S."/>
            <person name="Wang Z.W."/>
            <person name="Zhang Y.Q."/>
            <person name="Mitsuda N."/>
            <person name="Wang M."/>
            <person name="Liu G.H."/>
            <person name="Pecoraro L."/>
            <person name="Huang H.X."/>
            <person name="Xiao X.J."/>
            <person name="Lin M."/>
            <person name="Wu X.Y."/>
            <person name="Wu W.L."/>
            <person name="Chen Y.Y."/>
            <person name="Chang S.B."/>
            <person name="Sakamoto S."/>
            <person name="Ohme-Takagi M."/>
            <person name="Yagi M."/>
            <person name="Zeng S.J."/>
            <person name="Shen C.Y."/>
            <person name="Yeh C.M."/>
            <person name="Luo Y.B."/>
            <person name="Tsai W.C."/>
            <person name="Van de Peer Y."/>
            <person name="Liu Z.J."/>
        </authorList>
    </citation>
    <scope>NUCLEOTIDE SEQUENCE [LARGE SCALE GENOMIC DNA]</scope>
    <source>
        <tissue evidence="12">The whole plant</tissue>
    </source>
</reference>
<dbReference type="PANTHER" id="PTHR12549">
    <property type="entry name" value="JMJC DOMAIN-CONTAINING HISTONE DEMETHYLATION PROTEIN"/>
    <property type="match status" value="1"/>
</dbReference>
<dbReference type="OrthoDB" id="1667110at2759"/>
<keyword evidence="8" id="KW-0539">Nucleus</keyword>
<feature type="compositionally biased region" description="Basic and acidic residues" evidence="10">
    <location>
        <begin position="71"/>
        <end position="81"/>
    </location>
</feature>
<keyword evidence="12" id="KW-0489">Methyltransferase</keyword>
<dbReference type="GO" id="GO:0003712">
    <property type="term" value="F:transcription coregulator activity"/>
    <property type="evidence" value="ECO:0007669"/>
    <property type="project" value="TreeGrafter"/>
</dbReference>
<evidence type="ECO:0000256" key="3">
    <source>
        <dbReference type="ARBA" id="ARBA00022723"/>
    </source>
</evidence>
<keyword evidence="6" id="KW-0560">Oxidoreductase</keyword>
<evidence type="ECO:0000259" key="11">
    <source>
        <dbReference type="PROSITE" id="PS51184"/>
    </source>
</evidence>
<comment type="similarity">
    <text evidence="2">Belongs to the JARID1 histone demethylase family.</text>
</comment>
<reference evidence="12 13" key="1">
    <citation type="journal article" date="2016" name="Sci. Rep.">
        <title>The Dendrobium catenatum Lindl. genome sequence provides insights into polysaccharide synthase, floral development and adaptive evolution.</title>
        <authorList>
            <person name="Zhang G.Q."/>
            <person name="Xu Q."/>
            <person name="Bian C."/>
            <person name="Tsai W.C."/>
            <person name="Yeh C.M."/>
            <person name="Liu K.W."/>
            <person name="Yoshida K."/>
            <person name="Zhang L.S."/>
            <person name="Chang S.B."/>
            <person name="Chen F."/>
            <person name="Shi Y."/>
            <person name="Su Y.Y."/>
            <person name="Zhang Y.Q."/>
            <person name="Chen L.J."/>
            <person name="Yin Y."/>
            <person name="Lin M."/>
            <person name="Huang H."/>
            <person name="Deng H."/>
            <person name="Wang Z.W."/>
            <person name="Zhu S.L."/>
            <person name="Zhao X."/>
            <person name="Deng C."/>
            <person name="Niu S.C."/>
            <person name="Huang J."/>
            <person name="Wang M."/>
            <person name="Liu G.H."/>
            <person name="Yang H.J."/>
            <person name="Xiao X.J."/>
            <person name="Hsiao Y.Y."/>
            <person name="Wu W.L."/>
            <person name="Chen Y.Y."/>
            <person name="Mitsuda N."/>
            <person name="Ohme-Takagi M."/>
            <person name="Luo Y.B."/>
            <person name="Van de Peer Y."/>
            <person name="Liu Z.J."/>
        </authorList>
    </citation>
    <scope>NUCLEOTIDE SEQUENCE [LARGE SCALE GENOMIC DNA]</scope>
    <source>
        <tissue evidence="12">The whole plant</tissue>
    </source>
</reference>
<evidence type="ECO:0000256" key="10">
    <source>
        <dbReference type="SAM" id="MobiDB-lite"/>
    </source>
</evidence>
<accession>A0A2I0XBS3</accession>
<name>A0A2I0XBS3_9ASPA</name>
<dbReference type="Proteomes" id="UP000233837">
    <property type="component" value="Unassembled WGS sequence"/>
</dbReference>
<feature type="compositionally biased region" description="Basic residues" evidence="10">
    <location>
        <begin position="59"/>
        <end position="70"/>
    </location>
</feature>
<evidence type="ECO:0000313" key="12">
    <source>
        <dbReference type="EMBL" id="PKU85359.1"/>
    </source>
</evidence>
<keyword evidence="3" id="KW-0479">Metal-binding</keyword>
<evidence type="ECO:0000256" key="7">
    <source>
        <dbReference type="ARBA" id="ARBA00023004"/>
    </source>
</evidence>
<evidence type="ECO:0000256" key="8">
    <source>
        <dbReference type="ARBA" id="ARBA00023242"/>
    </source>
</evidence>
<dbReference type="EMBL" id="KZ501977">
    <property type="protein sequence ID" value="PKU85359.1"/>
    <property type="molecule type" value="Genomic_DNA"/>
</dbReference>
<feature type="region of interest" description="Disordered" evidence="10">
    <location>
        <begin position="27"/>
        <end position="101"/>
    </location>
</feature>
<protein>
    <submittedName>
        <fullName evidence="12">Lysine-specific demethylase 3</fullName>
    </submittedName>
</protein>
<keyword evidence="12" id="KW-0808">Transferase</keyword>
<dbReference type="FunFam" id="2.60.120.650:FF:000026">
    <property type="entry name" value="Transcription factor jumonji domain-containing protein"/>
    <property type="match status" value="1"/>
</dbReference>
<evidence type="ECO:0000256" key="6">
    <source>
        <dbReference type="ARBA" id="ARBA00023002"/>
    </source>
</evidence>
<dbReference type="PANTHER" id="PTHR12549:SF51">
    <property type="entry name" value="JMJC DOMAIN-CONTAINING PROTEIN"/>
    <property type="match status" value="1"/>
</dbReference>
<gene>
    <name evidence="12" type="ORF">MA16_Dca003098</name>
</gene>
<keyword evidence="7" id="KW-0408">Iron</keyword>
<dbReference type="GO" id="GO:0000118">
    <property type="term" value="C:histone deacetylase complex"/>
    <property type="evidence" value="ECO:0007669"/>
    <property type="project" value="TreeGrafter"/>
</dbReference>
<keyword evidence="4" id="KW-0863">Zinc-finger</keyword>
<organism evidence="12 13">
    <name type="scientific">Dendrobium catenatum</name>
    <dbReference type="NCBI Taxonomy" id="906689"/>
    <lineage>
        <taxon>Eukaryota</taxon>
        <taxon>Viridiplantae</taxon>
        <taxon>Streptophyta</taxon>
        <taxon>Embryophyta</taxon>
        <taxon>Tracheophyta</taxon>
        <taxon>Spermatophyta</taxon>
        <taxon>Magnoliopsida</taxon>
        <taxon>Liliopsida</taxon>
        <taxon>Asparagales</taxon>
        <taxon>Orchidaceae</taxon>
        <taxon>Epidendroideae</taxon>
        <taxon>Malaxideae</taxon>
        <taxon>Dendrobiinae</taxon>
        <taxon>Dendrobium</taxon>
    </lineage>
</organism>
<dbReference type="InterPro" id="IPR045109">
    <property type="entry name" value="LSDs-like"/>
</dbReference>
<feature type="domain" description="JmjC" evidence="11">
    <location>
        <begin position="569"/>
        <end position="806"/>
    </location>
</feature>
<dbReference type="GO" id="GO:0000785">
    <property type="term" value="C:chromatin"/>
    <property type="evidence" value="ECO:0007669"/>
    <property type="project" value="TreeGrafter"/>
</dbReference>
<keyword evidence="5" id="KW-0862">Zinc</keyword>
<dbReference type="GO" id="GO:0006357">
    <property type="term" value="P:regulation of transcription by RNA polymerase II"/>
    <property type="evidence" value="ECO:0007669"/>
    <property type="project" value="TreeGrafter"/>
</dbReference>
<evidence type="ECO:0000256" key="5">
    <source>
        <dbReference type="ARBA" id="ARBA00022833"/>
    </source>
</evidence>
<evidence type="ECO:0000256" key="4">
    <source>
        <dbReference type="ARBA" id="ARBA00022771"/>
    </source>
</evidence>
<dbReference type="InterPro" id="IPR003347">
    <property type="entry name" value="JmjC_dom"/>
</dbReference>
<dbReference type="Gene3D" id="2.60.120.650">
    <property type="entry name" value="Cupin"/>
    <property type="match status" value="1"/>
</dbReference>
<sequence>MSALAEASKDFEVRSRSKRLRRSTMIDSEFDYYHHDSPDSNQEIEKPDGDWNSVEGRRERRSIRRTGKRKKSEEEEMEKKGGRGRWKRTRVSTVHRGGGRDFSKKRKELVASSFFPSLCRQVHSNVLSSCTLSSSRSAVGDLYNREQNSAKKRRRIGKDDMGLEYSGCRKDQFRRCSKMTDELGLNGSHSCSETCNFEVCKRQKTESRIPCTDDKLHKVENSYHVLSFLLPSLKQLNQEQDAEKQKESNIQGLKLSELRIEMSACEKDERAFCNYCKTSIVDLHRSCPSCEFELCITCCKEIRENNLSCAEEVLPLTNRGYDYMHGGKPTESSFAKHEDQDNLMHYFNEVAMWKADQSGEIYCPPKEVGGCGKAVLKLKRMLPEGWTSELEAKAEYLVGRFGLLQYSITTEHASCSCSSTGKSSRKAASREDSTDNILYCPHSSYIDKIEFKHFQKHWANGEPVVVRGVLDENSQLSWEPKAMWKNICKSKISSESTQLQTIDCLALCKVEIKCDEFFEGYFEGRIYDNSWPEMLKLKDWPSSTHFEDCLPCHGDEFVNSLPFQDYTNPRMGPLNISTALPEDILKLDLGPKSYIAYGMREELGRGDSVTKLHCDVSDAVNVLMHVAEVLPSEEQKCAIEKLKNLHRDQDEREQFNSIHSKETGNRMEEIYADGFLEQRKENDQDDQIQDGGALWDIFRREDVEALKAYLRKHSKEFRHTYCSPVEQVFNPVHDEVFYLTREHKRKLKEEFGIEPWTFVQELGEAVFIPAGCPHQVRNLKSCTKVALDFVSPENVRECLRLTGDFRLLPKEHRAKEDKLEVTSTYLTSFLSFQFYSMIYGYQTQNFLELKPLKGNAALWDLLGNLG</sequence>
<dbReference type="GO" id="GO:0016491">
    <property type="term" value="F:oxidoreductase activity"/>
    <property type="evidence" value="ECO:0007669"/>
    <property type="project" value="UniProtKB-KW"/>
</dbReference>
<dbReference type="SMART" id="SM00558">
    <property type="entry name" value="JmjC"/>
    <property type="match status" value="1"/>
</dbReference>
<proteinExistence type="inferred from homology"/>
<dbReference type="GO" id="GO:0008270">
    <property type="term" value="F:zinc ion binding"/>
    <property type="evidence" value="ECO:0007669"/>
    <property type="project" value="UniProtKB-KW"/>
</dbReference>
<dbReference type="Pfam" id="PF02373">
    <property type="entry name" value="JmjC"/>
    <property type="match status" value="1"/>
</dbReference>
<evidence type="ECO:0000256" key="9">
    <source>
        <dbReference type="ARBA" id="ARBA00060112"/>
    </source>
</evidence>